<feature type="region of interest" description="Disordered" evidence="12">
    <location>
        <begin position="773"/>
        <end position="812"/>
    </location>
</feature>
<dbReference type="PROSITE" id="PS00109">
    <property type="entry name" value="PROTEIN_KINASE_TYR"/>
    <property type="match status" value="1"/>
</dbReference>
<dbReference type="Gene3D" id="3.30.200.20">
    <property type="entry name" value="Phosphorylase Kinase, domain 1"/>
    <property type="match status" value="1"/>
</dbReference>
<feature type="compositionally biased region" description="Polar residues" evidence="12">
    <location>
        <begin position="923"/>
        <end position="934"/>
    </location>
</feature>
<keyword evidence="4" id="KW-0963">Cytoplasm</keyword>
<feature type="compositionally biased region" description="Polar residues" evidence="12">
    <location>
        <begin position="499"/>
        <end position="509"/>
    </location>
</feature>
<keyword evidence="5" id="KW-0808">Transferase</keyword>
<dbReference type="SMART" id="SM00219">
    <property type="entry name" value="TyrKc"/>
    <property type="match status" value="1"/>
</dbReference>
<evidence type="ECO:0000256" key="6">
    <source>
        <dbReference type="ARBA" id="ARBA00022741"/>
    </source>
</evidence>
<evidence type="ECO:0000256" key="7">
    <source>
        <dbReference type="ARBA" id="ARBA00022777"/>
    </source>
</evidence>
<accession>A0ABN7T9J9</accession>
<comment type="subcellular location">
    <subcellularLocation>
        <location evidence="1">Cytoplasm</location>
    </subcellularLocation>
</comment>
<keyword evidence="9" id="KW-0829">Tyrosine-protein kinase</keyword>
<dbReference type="InterPro" id="IPR008266">
    <property type="entry name" value="Tyr_kinase_AS"/>
</dbReference>
<dbReference type="Gene3D" id="1.10.510.10">
    <property type="entry name" value="Transferase(Phosphotransferase) domain 1"/>
    <property type="match status" value="1"/>
</dbReference>
<dbReference type="EMBL" id="OU015567">
    <property type="protein sequence ID" value="CAG5112180.1"/>
    <property type="molecule type" value="Genomic_DNA"/>
</dbReference>
<dbReference type="InterPro" id="IPR000719">
    <property type="entry name" value="Prot_kinase_dom"/>
</dbReference>
<dbReference type="Pfam" id="PF07714">
    <property type="entry name" value="PK_Tyr_Ser-Thr"/>
    <property type="match status" value="1"/>
</dbReference>
<evidence type="ECO:0000256" key="4">
    <source>
        <dbReference type="ARBA" id="ARBA00022490"/>
    </source>
</evidence>
<dbReference type="InterPro" id="IPR020635">
    <property type="entry name" value="Tyr_kinase_cat_dom"/>
</dbReference>
<dbReference type="PROSITE" id="PS50011">
    <property type="entry name" value="PROTEIN_KINASE_DOM"/>
    <property type="match status" value="1"/>
</dbReference>
<keyword evidence="15" id="KW-1185">Reference proteome</keyword>
<keyword evidence="3" id="KW-0728">SH3 domain</keyword>
<dbReference type="EC" id="2.7.10.2" evidence="2"/>
<feature type="compositionally biased region" description="Polar residues" evidence="12">
    <location>
        <begin position="974"/>
        <end position="994"/>
    </location>
</feature>
<dbReference type="PANTHER" id="PTHR24418">
    <property type="entry name" value="TYROSINE-PROTEIN KINASE"/>
    <property type="match status" value="1"/>
</dbReference>
<dbReference type="InterPro" id="IPR011009">
    <property type="entry name" value="Kinase-like_dom_sf"/>
</dbReference>
<feature type="compositionally biased region" description="Basic and acidic residues" evidence="12">
    <location>
        <begin position="578"/>
        <end position="588"/>
    </location>
</feature>
<evidence type="ECO:0000256" key="8">
    <source>
        <dbReference type="ARBA" id="ARBA00022840"/>
    </source>
</evidence>
<feature type="domain" description="Protein kinase" evidence="13">
    <location>
        <begin position="102"/>
        <end position="361"/>
    </location>
</feature>
<name>A0ABN7T9J9_OIKDI</name>
<feature type="region of interest" description="Disordered" evidence="12">
    <location>
        <begin position="883"/>
        <end position="937"/>
    </location>
</feature>
<reference evidence="14 15" key="1">
    <citation type="submission" date="2021-04" db="EMBL/GenBank/DDBJ databases">
        <authorList>
            <person name="Bliznina A."/>
        </authorList>
    </citation>
    <scope>NUCLEOTIDE SEQUENCE [LARGE SCALE GENOMIC DNA]</scope>
</reference>
<feature type="region of interest" description="Disordered" evidence="12">
    <location>
        <begin position="966"/>
        <end position="994"/>
    </location>
</feature>
<evidence type="ECO:0000256" key="11">
    <source>
        <dbReference type="PROSITE-ProRule" id="PRU10141"/>
    </source>
</evidence>
<comment type="catalytic activity">
    <reaction evidence="10">
        <text>L-threonyl-[protein] + ATP = O-phospho-L-threonyl-[protein] + ADP + H(+)</text>
        <dbReference type="Rhea" id="RHEA:46608"/>
        <dbReference type="Rhea" id="RHEA-COMP:11060"/>
        <dbReference type="Rhea" id="RHEA-COMP:11605"/>
        <dbReference type="ChEBI" id="CHEBI:15378"/>
        <dbReference type="ChEBI" id="CHEBI:30013"/>
        <dbReference type="ChEBI" id="CHEBI:30616"/>
        <dbReference type="ChEBI" id="CHEBI:61977"/>
        <dbReference type="ChEBI" id="CHEBI:456216"/>
        <dbReference type="EC" id="2.7.11.1"/>
    </reaction>
</comment>
<protein>
    <recommendedName>
        <fullName evidence="2">non-specific protein-tyrosine kinase</fullName>
        <ecNumber evidence="2">2.7.10.2</ecNumber>
    </recommendedName>
</protein>
<dbReference type="Pfam" id="PF09027">
    <property type="entry name" value="GTPase_binding"/>
    <property type="match status" value="1"/>
</dbReference>
<dbReference type="InterPro" id="IPR015116">
    <property type="entry name" value="Cdc42-bd-like"/>
</dbReference>
<dbReference type="InterPro" id="IPR017441">
    <property type="entry name" value="Protein_kinase_ATP_BS"/>
</dbReference>
<evidence type="ECO:0000313" key="14">
    <source>
        <dbReference type="EMBL" id="CAG5112180.1"/>
    </source>
</evidence>
<evidence type="ECO:0000256" key="9">
    <source>
        <dbReference type="ARBA" id="ARBA00023137"/>
    </source>
</evidence>
<organism evidence="14 15">
    <name type="scientific">Oikopleura dioica</name>
    <name type="common">Tunicate</name>
    <dbReference type="NCBI Taxonomy" id="34765"/>
    <lineage>
        <taxon>Eukaryota</taxon>
        <taxon>Metazoa</taxon>
        <taxon>Chordata</taxon>
        <taxon>Tunicata</taxon>
        <taxon>Appendicularia</taxon>
        <taxon>Copelata</taxon>
        <taxon>Oikopleuridae</taxon>
        <taxon>Oikopleura</taxon>
    </lineage>
</organism>
<evidence type="ECO:0000313" key="15">
    <source>
        <dbReference type="Proteomes" id="UP001158576"/>
    </source>
</evidence>
<keyword evidence="8 11" id="KW-0067">ATP-binding</keyword>
<evidence type="ECO:0000256" key="1">
    <source>
        <dbReference type="ARBA" id="ARBA00004496"/>
    </source>
</evidence>
<dbReference type="InterPro" id="IPR050198">
    <property type="entry name" value="Non-receptor_tyrosine_kinases"/>
</dbReference>
<keyword evidence="6 11" id="KW-0547">Nucleotide-binding</keyword>
<feature type="binding site" evidence="11">
    <location>
        <position position="133"/>
    </location>
    <ligand>
        <name>ATP</name>
        <dbReference type="ChEBI" id="CHEBI:30616"/>
    </ligand>
</feature>
<evidence type="ECO:0000256" key="2">
    <source>
        <dbReference type="ARBA" id="ARBA00011903"/>
    </source>
</evidence>
<feature type="region of interest" description="Disordered" evidence="12">
    <location>
        <begin position="444"/>
        <end position="510"/>
    </location>
</feature>
<feature type="compositionally biased region" description="Basic and acidic residues" evidence="12">
    <location>
        <begin position="901"/>
        <end position="913"/>
    </location>
</feature>
<evidence type="ECO:0000256" key="3">
    <source>
        <dbReference type="ARBA" id="ARBA00022443"/>
    </source>
</evidence>
<sequence>MTDSIWLRDLLVSVRLENYFLKFKDADITLPEHFDHVTPNFLSSIGLSEPAQRRLLAAVKKEKKRNKKHLKQYGKNLPTLNYHSNSVKTIDQRGALINPSSLAEGKKLGDGTFGIVVEGVWTSPGGKIDVAIKTLKLGDEADKNAIYDFFEEISVMAELDHRYLLPLYGIVLSQPLKMVMKLAPGGSLQTRLRKQRDFSVLRLCEFSVQIAKGMDYLASKKFVHRDLALRNILIYNQNEVKVGDFGLMRRVNENGEYLMSEDRKIPIAWSSLESLTKRTFSEKSDVWSFGVTVWEMFNYGLSPWSGVKAVEIVRKLKIGERLAEPGKITSDFWVVAQKCWLSDARLRPSFSDLYKILSELMPKEAEVNAQCSDPNRLKVNAGDTVHIIKTREGIALAQNSSSLAIGPISMTLLGPVGTKGSKAGSLGRARVSKSDISAPVPDSFIHAAHGDGKGGTSWGKADQIDPSILENPIVPKKTVSKRRPPPRPVSGPVSVKQPEPNQNQVNPTAQGMDLLGSLSEELAERPVYKEQPTPKAPPKSFQDMHREIGRQIRASSNKVAPQPEITRTYDSFESSSDDENKQPRIYSSERVDSFESDASFYRGSSIDVTRSGSRMAQNQNYYNEVYSSQNLTETNSRESASNYNEVYQVTPETDEDSDEMDALGKELELINRASNLTITDGGQMTRDIFNHNPEFLQNGNQNIVGSNHFPVDFSLSFPTADSALVPIQKPDSSNHFPVSFPVLTPSIRPLNPITENRSITPQPIRPSYPAIAERSKTPEPQSPTKQPNWLNSDTNPFAPKYSPRNEEKSMKPEINLEDAFSWFNKKNTKPDSEPVTIPVEEVRKESPGETINEESSPLKLPLEIVKTKNPQNVRNDNLTRDWVDFSSPTQDKVPSFPPPETESREEISEEKIIPSKPPRNFPVKNNQETNSTIISPREATLERKAQSSMNTFPSHRLDLENQEKRSSLPKRANSMISPQKTAQVIPPSRQTSIGIPNQKAKENEKSINNDMSKLAFMSASDAVSALRQKYQPVSAFATSEVKENSQPKSIPEREEERDIFARGRKRESITEQKAMRLKIDSVAAKCPFTSEAAIKQALERTNMDTLKGAIKQLKTQRLYQVFPENICQKALQRANFDPDYALKILQKHA</sequence>
<gene>
    <name evidence="14" type="ORF">OKIOD_LOCUS15188</name>
</gene>
<dbReference type="Proteomes" id="UP001158576">
    <property type="component" value="Chromosome 2"/>
</dbReference>
<evidence type="ECO:0000259" key="13">
    <source>
        <dbReference type="PROSITE" id="PS50011"/>
    </source>
</evidence>
<evidence type="ECO:0000256" key="10">
    <source>
        <dbReference type="ARBA" id="ARBA00047899"/>
    </source>
</evidence>
<proteinExistence type="predicted"/>
<dbReference type="Gene3D" id="4.10.680.10">
    <property type="entry name" value="Cdc42-like binding domain"/>
    <property type="match status" value="1"/>
</dbReference>
<dbReference type="PRINTS" id="PR00109">
    <property type="entry name" value="TYRKINASE"/>
</dbReference>
<keyword evidence="7" id="KW-0418">Kinase</keyword>
<evidence type="ECO:0000256" key="5">
    <source>
        <dbReference type="ARBA" id="ARBA00022679"/>
    </source>
</evidence>
<feature type="region of interest" description="Disordered" evidence="12">
    <location>
        <begin position="552"/>
        <end position="588"/>
    </location>
</feature>
<dbReference type="SUPFAM" id="SSF56112">
    <property type="entry name" value="Protein kinase-like (PK-like)"/>
    <property type="match status" value="1"/>
</dbReference>
<dbReference type="InterPro" id="IPR001245">
    <property type="entry name" value="Ser-Thr/Tyr_kinase_cat_dom"/>
</dbReference>
<dbReference type="InterPro" id="IPR037085">
    <property type="entry name" value="Cdc42-bd-like_dom_sf"/>
</dbReference>
<dbReference type="PROSITE" id="PS00107">
    <property type="entry name" value="PROTEIN_KINASE_ATP"/>
    <property type="match status" value="1"/>
</dbReference>
<dbReference type="Pfam" id="PF22931">
    <property type="entry name" value="SAM_TNK"/>
    <property type="match status" value="1"/>
</dbReference>
<evidence type="ECO:0000256" key="12">
    <source>
        <dbReference type="SAM" id="MobiDB-lite"/>
    </source>
</evidence>
<dbReference type="InterPro" id="IPR055175">
    <property type="entry name" value="ACK/TNK-like_SAM"/>
</dbReference>
<feature type="compositionally biased region" description="Polar residues" evidence="12">
    <location>
        <begin position="778"/>
        <end position="795"/>
    </location>
</feature>